<comment type="catalytic activity">
    <reaction evidence="3">
        <text>L-threonyl-[protein] + ATP = O-phospho-L-threonyl-[protein] + ADP + H(+)</text>
        <dbReference type="Rhea" id="RHEA:46608"/>
        <dbReference type="Rhea" id="RHEA-COMP:11060"/>
        <dbReference type="Rhea" id="RHEA-COMP:11605"/>
        <dbReference type="ChEBI" id="CHEBI:15378"/>
        <dbReference type="ChEBI" id="CHEBI:30013"/>
        <dbReference type="ChEBI" id="CHEBI:30616"/>
        <dbReference type="ChEBI" id="CHEBI:61977"/>
        <dbReference type="ChEBI" id="CHEBI:456216"/>
        <dbReference type="EC" id="2.7.11.1"/>
    </reaction>
</comment>
<organism evidence="8 9">
    <name type="scientific">Meloidogyne enterolobii</name>
    <name type="common">Root-knot nematode worm</name>
    <name type="synonym">Meloidogyne mayaguensis</name>
    <dbReference type="NCBI Taxonomy" id="390850"/>
    <lineage>
        <taxon>Eukaryota</taxon>
        <taxon>Metazoa</taxon>
        <taxon>Ecdysozoa</taxon>
        <taxon>Nematoda</taxon>
        <taxon>Chromadorea</taxon>
        <taxon>Rhabditida</taxon>
        <taxon>Tylenchina</taxon>
        <taxon>Tylenchomorpha</taxon>
        <taxon>Tylenchoidea</taxon>
        <taxon>Meloidogynidae</taxon>
        <taxon>Meloidogyninae</taxon>
        <taxon>Meloidogyne</taxon>
    </lineage>
</organism>
<dbReference type="SUPFAM" id="SSF89837">
    <property type="entry name" value="Doublecortin (DC)"/>
    <property type="match status" value="2"/>
</dbReference>
<evidence type="ECO:0000313" key="9">
    <source>
        <dbReference type="Proteomes" id="UP000580250"/>
    </source>
</evidence>
<gene>
    <name evidence="8" type="ORF">MENT_LOCUS5393</name>
</gene>
<feature type="compositionally biased region" description="Low complexity" evidence="5">
    <location>
        <begin position="940"/>
        <end position="962"/>
    </location>
</feature>
<feature type="region of interest" description="Disordered" evidence="5">
    <location>
        <begin position="940"/>
        <end position="972"/>
    </location>
</feature>
<dbReference type="GO" id="GO:0004674">
    <property type="term" value="F:protein serine/threonine kinase activity"/>
    <property type="evidence" value="ECO:0007669"/>
    <property type="project" value="UniProtKB-EC"/>
</dbReference>
<dbReference type="EC" id="2.7.11.1" evidence="1"/>
<dbReference type="Gene3D" id="3.10.20.230">
    <property type="entry name" value="Doublecortin domain"/>
    <property type="match status" value="2"/>
</dbReference>
<dbReference type="InterPro" id="IPR000719">
    <property type="entry name" value="Prot_kinase_dom"/>
</dbReference>
<feature type="compositionally biased region" description="Basic residues" evidence="5">
    <location>
        <begin position="963"/>
        <end position="972"/>
    </location>
</feature>
<dbReference type="OrthoDB" id="1738954at2759"/>
<dbReference type="SMART" id="SM00537">
    <property type="entry name" value="DCX"/>
    <property type="match status" value="2"/>
</dbReference>
<comment type="caution">
    <text evidence="8">The sequence shown here is derived from an EMBL/GenBank/DDBJ whole genome shotgun (WGS) entry which is preliminary data.</text>
</comment>
<proteinExistence type="predicted"/>
<dbReference type="InterPro" id="IPR003533">
    <property type="entry name" value="Doublecortin_dom"/>
</dbReference>
<evidence type="ECO:0000256" key="2">
    <source>
        <dbReference type="ARBA" id="ARBA00031092"/>
    </source>
</evidence>
<dbReference type="PROSITE" id="PS50309">
    <property type="entry name" value="DC"/>
    <property type="match status" value="2"/>
</dbReference>
<evidence type="ECO:0000259" key="6">
    <source>
        <dbReference type="PROSITE" id="PS50011"/>
    </source>
</evidence>
<dbReference type="Pfam" id="PF00069">
    <property type="entry name" value="Pkinase"/>
    <property type="match status" value="1"/>
</dbReference>
<dbReference type="InterPro" id="IPR008271">
    <property type="entry name" value="Ser/Thr_kinase_AS"/>
</dbReference>
<reference evidence="8 9" key="1">
    <citation type="submission" date="2020-08" db="EMBL/GenBank/DDBJ databases">
        <authorList>
            <person name="Koutsovoulos G."/>
            <person name="Danchin GJ E."/>
        </authorList>
    </citation>
    <scope>NUCLEOTIDE SEQUENCE [LARGE SCALE GENOMIC DNA]</scope>
</reference>
<feature type="region of interest" description="Disordered" evidence="5">
    <location>
        <begin position="812"/>
        <end position="833"/>
    </location>
</feature>
<dbReference type="SMART" id="SM00220">
    <property type="entry name" value="S_TKc"/>
    <property type="match status" value="1"/>
</dbReference>
<dbReference type="InterPro" id="IPR036572">
    <property type="entry name" value="Doublecortin_dom_sf"/>
</dbReference>
<dbReference type="PROSITE" id="PS50011">
    <property type="entry name" value="PROTEIN_KINASE_DOM"/>
    <property type="match status" value="1"/>
</dbReference>
<feature type="domain" description="Protein kinase" evidence="6">
    <location>
        <begin position="359"/>
        <end position="639"/>
    </location>
</feature>
<dbReference type="Gene3D" id="1.10.510.10">
    <property type="entry name" value="Transferase(Phosphotransferase) domain 1"/>
    <property type="match status" value="1"/>
</dbReference>
<dbReference type="AlphaFoldDB" id="A0A6V7TWX7"/>
<feature type="compositionally biased region" description="Low complexity" evidence="5">
    <location>
        <begin position="8"/>
        <end position="23"/>
    </location>
</feature>
<feature type="domain" description="Doublecortin" evidence="7">
    <location>
        <begin position="191"/>
        <end position="274"/>
    </location>
</feature>
<evidence type="ECO:0000259" key="7">
    <source>
        <dbReference type="PROSITE" id="PS50309"/>
    </source>
</evidence>
<evidence type="ECO:0000313" key="8">
    <source>
        <dbReference type="EMBL" id="CAD2137316.1"/>
    </source>
</evidence>
<evidence type="ECO:0000256" key="1">
    <source>
        <dbReference type="ARBA" id="ARBA00012513"/>
    </source>
</evidence>
<dbReference type="Pfam" id="PF03607">
    <property type="entry name" value="DCX"/>
    <property type="match status" value="2"/>
</dbReference>
<dbReference type="GO" id="GO:0005524">
    <property type="term" value="F:ATP binding"/>
    <property type="evidence" value="ECO:0007669"/>
    <property type="project" value="InterPro"/>
</dbReference>
<accession>A0A6V7TWX7</accession>
<name>A0A6V7TWX7_MELEN</name>
<dbReference type="GO" id="GO:0035556">
    <property type="term" value="P:intracellular signal transduction"/>
    <property type="evidence" value="ECO:0007669"/>
    <property type="project" value="InterPro"/>
</dbReference>
<evidence type="ECO:0000256" key="3">
    <source>
        <dbReference type="ARBA" id="ARBA00047899"/>
    </source>
</evidence>
<dbReference type="Proteomes" id="UP000580250">
    <property type="component" value="Unassembled WGS sequence"/>
</dbReference>
<dbReference type="PANTHER" id="PTHR24347">
    <property type="entry name" value="SERINE/THREONINE-PROTEIN KINASE"/>
    <property type="match status" value="1"/>
</dbReference>
<dbReference type="EMBL" id="CAJEWN010000019">
    <property type="protein sequence ID" value="CAD2137316.1"/>
    <property type="molecule type" value="Genomic_DNA"/>
</dbReference>
<protein>
    <recommendedName>
        <fullName evidence="1">non-specific serine/threonine protein kinase</fullName>
        <ecNumber evidence="1">2.7.11.1</ecNumber>
    </recommendedName>
    <alternativeName>
        <fullName evidence="2">Doublecortin-like and CAM kinase-like protein</fullName>
    </alternativeName>
</protein>
<dbReference type="SUPFAM" id="SSF56112">
    <property type="entry name" value="Protein kinase-like (PK-like)"/>
    <property type="match status" value="1"/>
</dbReference>
<sequence length="972" mass="109510">MVLEMTGSISSNKSSSSSSTSTNLVLDNEIETKKTPMKGQTIESNNNIEQITQSLVQRLQPNEQGKRIRLYRNGDRFFKGIWYTIIPSLRSWPAFLEDLQKIHFLIDSLALPHGVRFVFRSNGGEPCNGLEELRHGQSYVVSSTDKFKRIDYANAAQPIWSFVSNKLTNEPTASGLRETFQREPNEFVKPRIITIIRNGIKPRRVVRHLLNKRTAQSFDMVISDITSKIKLNSGAVRKLYSISGKQVNTLADFFCDDFIFIAYGTERICCDDFNVVSEEYKRMEIGGRTPMNRHQQQQGKFRLRPTQMRMLRKRNPNDFRLKTGGDGRHMFKEGNDNEQVQLENSAANVVLPSDLAERCHIISLLGDGNTAFVYKVAFLVETSNLNLNNDDCQQQQQEWSTEALKIIRRSTLENPEVLALVQTEIELLKMLKHENIVQLYDCIAHPNGDWFIRMECVPDGDLFELLRKRRMFTETEVASCADCLCRALAYLHTEHLIVHRDVKLENLLVYYIPDNQSGQRLMIKLADFGLACQLETADQLLILLCGTPTYVAPEVLAEFGYSFKCWNNSLLPSCGYPPFGVDEPDDVLFNRILRGQFHFPSPVFDSISNSAKLLITRLLNTDPFMRASATDVVEWHWTKGLAKVSQENELEAEEQLAIAIAGMLMLDDDDDEQQKQYSDDFAMSESSAEFFFSRRASMDELLCEDDNDDEEEGGGEDGKMLLFSSIATTTATNVFSSSAIATASFSATTNSVSNPPNAPISTDVTKLIRSDSPYEFPPIQLPPISQSILATAMPSLLPSSNTDLHLLEQQQTSSSLASLATDKRKRQRGDSIKKHQNIKIDFQQPQQKLQQLNNEKEASSLAAVDKIIACNTSCIVGGNKETTQQTTPRMQRKIILPQQQQSTTGIRRKQNLRHISLDDNGVVDDNNEIGRIAVTNVNNNNNTPTTAAATTRTTTTTAASTGRRQRRTATIR</sequence>
<evidence type="ECO:0000256" key="4">
    <source>
        <dbReference type="ARBA" id="ARBA00048679"/>
    </source>
</evidence>
<feature type="domain" description="Doublecortin" evidence="7">
    <location>
        <begin position="66"/>
        <end position="153"/>
    </location>
</feature>
<comment type="catalytic activity">
    <reaction evidence="4">
        <text>L-seryl-[protein] + ATP = O-phospho-L-seryl-[protein] + ADP + H(+)</text>
        <dbReference type="Rhea" id="RHEA:17989"/>
        <dbReference type="Rhea" id="RHEA-COMP:9863"/>
        <dbReference type="Rhea" id="RHEA-COMP:11604"/>
        <dbReference type="ChEBI" id="CHEBI:15378"/>
        <dbReference type="ChEBI" id="CHEBI:29999"/>
        <dbReference type="ChEBI" id="CHEBI:30616"/>
        <dbReference type="ChEBI" id="CHEBI:83421"/>
        <dbReference type="ChEBI" id="CHEBI:456216"/>
        <dbReference type="EC" id="2.7.11.1"/>
    </reaction>
</comment>
<evidence type="ECO:0000256" key="5">
    <source>
        <dbReference type="SAM" id="MobiDB-lite"/>
    </source>
</evidence>
<dbReference type="InterPro" id="IPR011009">
    <property type="entry name" value="Kinase-like_dom_sf"/>
</dbReference>
<dbReference type="PROSITE" id="PS00108">
    <property type="entry name" value="PROTEIN_KINASE_ST"/>
    <property type="match status" value="1"/>
</dbReference>
<feature type="region of interest" description="Disordered" evidence="5">
    <location>
        <begin position="1"/>
        <end position="32"/>
    </location>
</feature>